<evidence type="ECO:0000313" key="5">
    <source>
        <dbReference type="EMBL" id="KAK2029841.1"/>
    </source>
</evidence>
<feature type="domain" description="Fungal lipase-type" evidence="4">
    <location>
        <begin position="2"/>
        <end position="116"/>
    </location>
</feature>
<dbReference type="InterPro" id="IPR029058">
    <property type="entry name" value="AB_hydrolase_fold"/>
</dbReference>
<name>A0AAD9HKM2_9PEZI</name>
<dbReference type="InterPro" id="IPR002921">
    <property type="entry name" value="Fungal_lipase-type"/>
</dbReference>
<dbReference type="Proteomes" id="UP001232148">
    <property type="component" value="Unassembled WGS sequence"/>
</dbReference>
<dbReference type="GO" id="GO:0006629">
    <property type="term" value="P:lipid metabolic process"/>
    <property type="evidence" value="ECO:0007669"/>
    <property type="project" value="InterPro"/>
</dbReference>
<gene>
    <name evidence="5" type="ORF">LX32DRAFT_344386</name>
</gene>
<protein>
    <submittedName>
        <fullName evidence="5">Alpha/beta-hydrolase</fullName>
    </submittedName>
</protein>
<evidence type="ECO:0000256" key="1">
    <source>
        <dbReference type="ARBA" id="ARBA00043996"/>
    </source>
</evidence>
<sequence length="213" mass="23649">MVHRGFAECANTLAPIILRHIKAALDKIQPQNRDIEIVFTGHSAGGAVASLLFCYFSTFQVLATHQTIPTLSCISFGSPPILTADMDLLISQFSANNIFFGNFLAFVNDGDPIPCMDDTYAKKLASIWHSVGGSRPRRAEDLGAFVPPRLSLNCLGHLVCLIDRNAGSDEEDESLMACYLNHHQLEQRAWANIWAHDMKQYVNWITLLGNNFL</sequence>
<comment type="caution">
    <text evidence="5">The sequence shown here is derived from an EMBL/GenBank/DDBJ whole genome shotgun (WGS) entry which is preliminary data.</text>
</comment>
<reference evidence="5" key="1">
    <citation type="submission" date="2021-06" db="EMBL/GenBank/DDBJ databases">
        <title>Comparative genomics, transcriptomics and evolutionary studies reveal genomic signatures of adaptation to plant cell wall in hemibiotrophic fungi.</title>
        <authorList>
            <consortium name="DOE Joint Genome Institute"/>
            <person name="Baroncelli R."/>
            <person name="Diaz J.F."/>
            <person name="Benocci T."/>
            <person name="Peng M."/>
            <person name="Battaglia E."/>
            <person name="Haridas S."/>
            <person name="Andreopoulos W."/>
            <person name="Labutti K."/>
            <person name="Pangilinan J."/>
            <person name="Floch G.L."/>
            <person name="Makela M.R."/>
            <person name="Henrissat B."/>
            <person name="Grigoriev I.V."/>
            <person name="Crouch J.A."/>
            <person name="De Vries R.P."/>
            <person name="Sukno S.A."/>
            <person name="Thon M.R."/>
        </authorList>
    </citation>
    <scope>NUCLEOTIDE SEQUENCE</scope>
    <source>
        <strain evidence="5">MAFF235873</strain>
    </source>
</reference>
<proteinExistence type="inferred from homology"/>
<evidence type="ECO:0000256" key="2">
    <source>
        <dbReference type="ARBA" id="ARBA00047591"/>
    </source>
</evidence>
<evidence type="ECO:0000259" key="4">
    <source>
        <dbReference type="Pfam" id="PF01764"/>
    </source>
</evidence>
<accession>A0AAD9HKM2</accession>
<dbReference type="EMBL" id="MU842858">
    <property type="protein sequence ID" value="KAK2029841.1"/>
    <property type="molecule type" value="Genomic_DNA"/>
</dbReference>
<organism evidence="5 6">
    <name type="scientific">Colletotrichum zoysiae</name>
    <dbReference type="NCBI Taxonomy" id="1216348"/>
    <lineage>
        <taxon>Eukaryota</taxon>
        <taxon>Fungi</taxon>
        <taxon>Dikarya</taxon>
        <taxon>Ascomycota</taxon>
        <taxon>Pezizomycotina</taxon>
        <taxon>Sordariomycetes</taxon>
        <taxon>Hypocreomycetidae</taxon>
        <taxon>Glomerellales</taxon>
        <taxon>Glomerellaceae</taxon>
        <taxon>Colletotrichum</taxon>
        <taxon>Colletotrichum graminicola species complex</taxon>
    </lineage>
</organism>
<dbReference type="PANTHER" id="PTHR45856">
    <property type="entry name" value="ALPHA/BETA-HYDROLASES SUPERFAMILY PROTEIN"/>
    <property type="match status" value="1"/>
</dbReference>
<dbReference type="AlphaFoldDB" id="A0AAD9HKM2"/>
<comment type="catalytic activity">
    <reaction evidence="2">
        <text>a diacylglycerol + H2O = a monoacylglycerol + a fatty acid + H(+)</text>
        <dbReference type="Rhea" id="RHEA:32731"/>
        <dbReference type="ChEBI" id="CHEBI:15377"/>
        <dbReference type="ChEBI" id="CHEBI:15378"/>
        <dbReference type="ChEBI" id="CHEBI:17408"/>
        <dbReference type="ChEBI" id="CHEBI:18035"/>
        <dbReference type="ChEBI" id="CHEBI:28868"/>
    </reaction>
</comment>
<comment type="catalytic activity">
    <reaction evidence="3">
        <text>a monoacylglycerol + H2O = glycerol + a fatty acid + H(+)</text>
        <dbReference type="Rhea" id="RHEA:15245"/>
        <dbReference type="ChEBI" id="CHEBI:15377"/>
        <dbReference type="ChEBI" id="CHEBI:15378"/>
        <dbReference type="ChEBI" id="CHEBI:17408"/>
        <dbReference type="ChEBI" id="CHEBI:17754"/>
        <dbReference type="ChEBI" id="CHEBI:28868"/>
    </reaction>
</comment>
<dbReference type="Pfam" id="PF01764">
    <property type="entry name" value="Lipase_3"/>
    <property type="match status" value="1"/>
</dbReference>
<dbReference type="PANTHER" id="PTHR45856:SF24">
    <property type="entry name" value="FUNGAL LIPASE-LIKE DOMAIN-CONTAINING PROTEIN"/>
    <property type="match status" value="1"/>
</dbReference>
<dbReference type="Gene3D" id="3.40.50.1820">
    <property type="entry name" value="alpha/beta hydrolase"/>
    <property type="match status" value="1"/>
</dbReference>
<comment type="similarity">
    <text evidence="1">Belongs to the AB hydrolase superfamily. Lipase family. Class 3 subfamily.</text>
</comment>
<keyword evidence="6" id="KW-1185">Reference proteome</keyword>
<dbReference type="InterPro" id="IPR051218">
    <property type="entry name" value="Sec_MonoDiacylglyc_Lipase"/>
</dbReference>
<evidence type="ECO:0000256" key="3">
    <source>
        <dbReference type="ARBA" id="ARBA00048461"/>
    </source>
</evidence>
<evidence type="ECO:0000313" key="6">
    <source>
        <dbReference type="Proteomes" id="UP001232148"/>
    </source>
</evidence>
<dbReference type="SUPFAM" id="SSF53474">
    <property type="entry name" value="alpha/beta-Hydrolases"/>
    <property type="match status" value="1"/>
</dbReference>